<evidence type="ECO:0000256" key="2">
    <source>
        <dbReference type="ARBA" id="ARBA00022643"/>
    </source>
</evidence>
<dbReference type="Pfam" id="PF03358">
    <property type="entry name" value="FMN_red"/>
    <property type="match status" value="1"/>
</dbReference>
<dbReference type="SUPFAM" id="SSF52218">
    <property type="entry name" value="Flavoproteins"/>
    <property type="match status" value="1"/>
</dbReference>
<organism evidence="4 5">
    <name type="scientific">Clostridium puniceum</name>
    <dbReference type="NCBI Taxonomy" id="29367"/>
    <lineage>
        <taxon>Bacteria</taxon>
        <taxon>Bacillati</taxon>
        <taxon>Bacillota</taxon>
        <taxon>Clostridia</taxon>
        <taxon>Eubacteriales</taxon>
        <taxon>Clostridiaceae</taxon>
        <taxon>Clostridium</taxon>
    </lineage>
</organism>
<proteinExistence type="predicted"/>
<dbReference type="STRING" id="29367.CLPUN_31200"/>
<dbReference type="InterPro" id="IPR029039">
    <property type="entry name" value="Flavoprotein-like_sf"/>
</dbReference>
<evidence type="ECO:0000256" key="1">
    <source>
        <dbReference type="ARBA" id="ARBA00022630"/>
    </source>
</evidence>
<dbReference type="GO" id="GO:0016491">
    <property type="term" value="F:oxidoreductase activity"/>
    <property type="evidence" value="ECO:0007669"/>
    <property type="project" value="InterPro"/>
</dbReference>
<dbReference type="InterPro" id="IPR051796">
    <property type="entry name" value="ISF_SsuE-like"/>
</dbReference>
<evidence type="ECO:0000313" key="5">
    <source>
        <dbReference type="Proteomes" id="UP000190890"/>
    </source>
</evidence>
<accession>A0A1S8TE28</accession>
<dbReference type="OrthoDB" id="9805976at2"/>
<dbReference type="AlphaFoldDB" id="A0A1S8TE28"/>
<sequence length="240" mass="27395">MKIVAINGSHRGKNGNTNVMVSAFLKGAEMAGAEIANIFLMEKDIKYCLACKTCWFNNPGKCIIKDDMAEIMSVIEDADIRILATPLYCDNISGMLNVFINRLIITASPYWDKDKDGECRHVTRHTSPKLIMIANCGYPERTHFQIISKWIQRVARNMNTEVIGEIYASQGALLSSNLEEIRPIIFNYIKVLEVAGEEIATDMKLSQKTNRLLEQKFISDEIYIQEVKRYADYMLKNRIK</sequence>
<name>A0A1S8TE28_9CLOT</name>
<dbReference type="Proteomes" id="UP000190890">
    <property type="component" value="Unassembled WGS sequence"/>
</dbReference>
<reference evidence="4 5" key="1">
    <citation type="submission" date="2016-05" db="EMBL/GenBank/DDBJ databases">
        <title>Microbial solvent formation.</title>
        <authorList>
            <person name="Poehlein A."/>
            <person name="Montoya Solano J.D."/>
            <person name="Flitsch S."/>
            <person name="Krabben P."/>
            <person name="Duerre P."/>
            <person name="Daniel R."/>
        </authorList>
    </citation>
    <scope>NUCLEOTIDE SEQUENCE [LARGE SCALE GENOMIC DNA]</scope>
    <source>
        <strain evidence="4 5">DSM 2619</strain>
    </source>
</reference>
<dbReference type="RefSeq" id="WP_077848190.1">
    <property type="nucleotide sequence ID" value="NZ_LZZM01000182.1"/>
</dbReference>
<feature type="domain" description="NADPH-dependent FMN reductase-like" evidence="3">
    <location>
        <begin position="1"/>
        <end position="105"/>
    </location>
</feature>
<dbReference type="EMBL" id="LZZM01000182">
    <property type="protein sequence ID" value="OOM75655.1"/>
    <property type="molecule type" value="Genomic_DNA"/>
</dbReference>
<evidence type="ECO:0000313" key="4">
    <source>
        <dbReference type="EMBL" id="OOM75655.1"/>
    </source>
</evidence>
<dbReference type="PANTHER" id="PTHR43278">
    <property type="entry name" value="NAD(P)H-DEPENDENT FMN-CONTAINING OXIDOREDUCTASE YWQN-RELATED"/>
    <property type="match status" value="1"/>
</dbReference>
<protein>
    <submittedName>
        <fullName evidence="4">NADPH-dependent FMN reductase</fullName>
    </submittedName>
</protein>
<gene>
    <name evidence="4" type="ORF">CLPUN_31200</name>
</gene>
<comment type="caution">
    <text evidence="4">The sequence shown here is derived from an EMBL/GenBank/DDBJ whole genome shotgun (WGS) entry which is preliminary data.</text>
</comment>
<keyword evidence="2" id="KW-0288">FMN</keyword>
<dbReference type="InterPro" id="IPR005025">
    <property type="entry name" value="FMN_Rdtase-like_dom"/>
</dbReference>
<keyword evidence="1" id="KW-0285">Flavoprotein</keyword>
<keyword evidence="5" id="KW-1185">Reference proteome</keyword>
<evidence type="ECO:0000259" key="3">
    <source>
        <dbReference type="Pfam" id="PF03358"/>
    </source>
</evidence>
<dbReference type="PANTHER" id="PTHR43278:SF2">
    <property type="entry name" value="IRON-SULFUR FLAVOPROTEIN"/>
    <property type="match status" value="1"/>
</dbReference>
<dbReference type="Gene3D" id="3.40.50.360">
    <property type="match status" value="1"/>
</dbReference>